<dbReference type="PANTHER" id="PTHR46905:SF16">
    <property type="entry name" value="RING-TYPE E3 UBIQUITIN TRANSFERASE"/>
    <property type="match status" value="1"/>
</dbReference>
<dbReference type="EC" id="2.3.2.27" evidence="3"/>
<gene>
    <name evidence="13" type="ORF">Golax_001911</name>
</gene>
<dbReference type="EMBL" id="JABEZV010000012">
    <property type="protein sequence ID" value="MBA0726061.1"/>
    <property type="molecule type" value="Genomic_DNA"/>
</dbReference>
<evidence type="ECO:0000256" key="6">
    <source>
        <dbReference type="ARBA" id="ARBA00022723"/>
    </source>
</evidence>
<evidence type="ECO:0000256" key="5">
    <source>
        <dbReference type="ARBA" id="ARBA00022692"/>
    </source>
</evidence>
<dbReference type="InterPro" id="IPR044602">
    <property type="entry name" value="ATL10/ATL72-79-like"/>
</dbReference>
<comment type="catalytic activity">
    <reaction evidence="1">
        <text>S-ubiquitinyl-[E2 ubiquitin-conjugating enzyme]-L-cysteine + [acceptor protein]-L-lysine = [E2 ubiquitin-conjugating enzyme]-L-cysteine + N(6)-ubiquitinyl-[acceptor protein]-L-lysine.</text>
        <dbReference type="EC" id="2.3.2.27"/>
    </reaction>
</comment>
<dbReference type="InterPro" id="IPR013083">
    <property type="entry name" value="Znf_RING/FYVE/PHD"/>
</dbReference>
<comment type="subcellular location">
    <subcellularLocation>
        <location evidence="2">Membrane</location>
        <topology evidence="2">Single-pass membrane protein</topology>
    </subcellularLocation>
</comment>
<dbReference type="GO" id="GO:0061630">
    <property type="term" value="F:ubiquitin protein ligase activity"/>
    <property type="evidence" value="ECO:0007669"/>
    <property type="project" value="UniProtKB-EC"/>
</dbReference>
<protein>
    <recommendedName>
        <fullName evidence="3">RING-type E3 ubiquitin transferase</fullName>
        <ecNumber evidence="3">2.3.2.27</ecNumber>
    </recommendedName>
</protein>
<reference evidence="13 14" key="1">
    <citation type="journal article" date="2019" name="Genome Biol. Evol.">
        <title>Insights into the evolution of the New World diploid cottons (Gossypium, subgenus Houzingenia) based on genome sequencing.</title>
        <authorList>
            <person name="Grover C.E."/>
            <person name="Arick M.A. 2nd"/>
            <person name="Thrash A."/>
            <person name="Conover J.L."/>
            <person name="Sanders W.S."/>
            <person name="Peterson D.G."/>
            <person name="Frelichowski J.E."/>
            <person name="Scheffler J.A."/>
            <person name="Scheffler B.E."/>
            <person name="Wendel J.F."/>
        </authorList>
    </citation>
    <scope>NUCLEOTIDE SEQUENCE [LARGE SCALE GENOMIC DNA]</scope>
    <source>
        <strain evidence="13">4</strain>
        <tissue evidence="13">Leaf</tissue>
    </source>
</reference>
<keyword evidence="7" id="KW-0833">Ubl conjugation pathway</keyword>
<evidence type="ECO:0000256" key="2">
    <source>
        <dbReference type="ARBA" id="ARBA00004167"/>
    </source>
</evidence>
<evidence type="ECO:0000256" key="9">
    <source>
        <dbReference type="ARBA" id="ARBA00022989"/>
    </source>
</evidence>
<sequence length="84" mass="9155">MIRCVLRGSNGVDSDSIQNPSAAIVNSGIETKAIKTFPVVNYSAQMNLPGQDSECPICLSEFTAGERLRFLPKCNHGFHVRCVD</sequence>
<evidence type="ECO:0000256" key="1">
    <source>
        <dbReference type="ARBA" id="ARBA00000900"/>
    </source>
</evidence>
<evidence type="ECO:0000256" key="7">
    <source>
        <dbReference type="ARBA" id="ARBA00022786"/>
    </source>
</evidence>
<evidence type="ECO:0000256" key="10">
    <source>
        <dbReference type="ARBA" id="ARBA00023136"/>
    </source>
</evidence>
<dbReference type="GO" id="GO:0016567">
    <property type="term" value="P:protein ubiquitination"/>
    <property type="evidence" value="ECO:0007669"/>
    <property type="project" value="UniProtKB-UniPathway"/>
</dbReference>
<dbReference type="GO" id="GO:0046872">
    <property type="term" value="F:metal ion binding"/>
    <property type="evidence" value="ECO:0007669"/>
    <property type="project" value="UniProtKB-KW"/>
</dbReference>
<keyword evidence="10" id="KW-0472">Membrane</keyword>
<keyword evidence="4" id="KW-0808">Transferase</keyword>
<evidence type="ECO:0000259" key="12">
    <source>
        <dbReference type="Pfam" id="PF17123"/>
    </source>
</evidence>
<dbReference type="Pfam" id="PF17123">
    <property type="entry name" value="zf-RING_11"/>
    <property type="match status" value="1"/>
</dbReference>
<keyword evidence="5" id="KW-0812">Transmembrane</keyword>
<feature type="domain" description="RING-type" evidence="12">
    <location>
        <begin position="54"/>
        <end position="83"/>
    </location>
</feature>
<accession>A0A7J9APR7</accession>
<keyword evidence="6" id="KW-0479">Metal-binding</keyword>
<keyword evidence="9" id="KW-1133">Transmembrane helix</keyword>
<dbReference type="UniPathway" id="UPA00143"/>
<comment type="similarity">
    <text evidence="11">Belongs to the RING-type zinc finger family. ATL subfamily.</text>
</comment>
<dbReference type="Proteomes" id="UP000593574">
    <property type="component" value="Unassembled WGS sequence"/>
</dbReference>
<organism evidence="13 14">
    <name type="scientific">Gossypium laxum</name>
    <dbReference type="NCBI Taxonomy" id="34288"/>
    <lineage>
        <taxon>Eukaryota</taxon>
        <taxon>Viridiplantae</taxon>
        <taxon>Streptophyta</taxon>
        <taxon>Embryophyta</taxon>
        <taxon>Tracheophyta</taxon>
        <taxon>Spermatophyta</taxon>
        <taxon>Magnoliopsida</taxon>
        <taxon>eudicotyledons</taxon>
        <taxon>Gunneridae</taxon>
        <taxon>Pentapetalae</taxon>
        <taxon>rosids</taxon>
        <taxon>malvids</taxon>
        <taxon>Malvales</taxon>
        <taxon>Malvaceae</taxon>
        <taxon>Malvoideae</taxon>
        <taxon>Gossypium</taxon>
    </lineage>
</organism>
<keyword evidence="14" id="KW-1185">Reference proteome</keyword>
<evidence type="ECO:0000256" key="8">
    <source>
        <dbReference type="ARBA" id="ARBA00022833"/>
    </source>
</evidence>
<evidence type="ECO:0000256" key="11">
    <source>
        <dbReference type="ARBA" id="ARBA00024209"/>
    </source>
</evidence>
<evidence type="ECO:0000313" key="13">
    <source>
        <dbReference type="EMBL" id="MBA0726061.1"/>
    </source>
</evidence>
<evidence type="ECO:0000256" key="4">
    <source>
        <dbReference type="ARBA" id="ARBA00022679"/>
    </source>
</evidence>
<dbReference type="GO" id="GO:0016020">
    <property type="term" value="C:membrane"/>
    <property type="evidence" value="ECO:0007669"/>
    <property type="project" value="UniProtKB-SubCell"/>
</dbReference>
<dbReference type="Gene3D" id="3.30.40.10">
    <property type="entry name" value="Zinc/RING finger domain, C3HC4 (zinc finger)"/>
    <property type="match status" value="1"/>
</dbReference>
<evidence type="ECO:0000313" key="14">
    <source>
        <dbReference type="Proteomes" id="UP000593574"/>
    </source>
</evidence>
<proteinExistence type="inferred from homology"/>
<dbReference type="InterPro" id="IPR001841">
    <property type="entry name" value="Znf_RING"/>
</dbReference>
<dbReference type="AlphaFoldDB" id="A0A7J9APR7"/>
<dbReference type="SUPFAM" id="SSF57850">
    <property type="entry name" value="RING/U-box"/>
    <property type="match status" value="1"/>
</dbReference>
<evidence type="ECO:0000256" key="3">
    <source>
        <dbReference type="ARBA" id="ARBA00012483"/>
    </source>
</evidence>
<name>A0A7J9APR7_9ROSI</name>
<comment type="caution">
    <text evidence="13">The sequence shown here is derived from an EMBL/GenBank/DDBJ whole genome shotgun (WGS) entry which is preliminary data.</text>
</comment>
<dbReference type="PANTHER" id="PTHR46905">
    <property type="entry name" value="RING-H2 FINGER PROTEIN ATL78"/>
    <property type="match status" value="1"/>
</dbReference>
<keyword evidence="8" id="KW-0862">Zinc</keyword>
<feature type="non-terminal residue" evidence="13">
    <location>
        <position position="84"/>
    </location>
</feature>